<keyword evidence="3" id="KW-1003">Cell membrane</keyword>
<keyword evidence="9" id="KW-1185">Reference proteome</keyword>
<dbReference type="PANTHER" id="PTHR23517">
    <property type="entry name" value="RESISTANCE PROTEIN MDTM, PUTATIVE-RELATED-RELATED"/>
    <property type="match status" value="1"/>
</dbReference>
<reference evidence="8 9" key="1">
    <citation type="submission" date="2024-02" db="EMBL/GenBank/DDBJ databases">
        <authorList>
            <person name="Chen Y."/>
            <person name="Shah S."/>
            <person name="Dougan E. K."/>
            <person name="Thang M."/>
            <person name="Chan C."/>
        </authorList>
    </citation>
    <scope>NUCLEOTIDE SEQUENCE [LARGE SCALE GENOMIC DNA]</scope>
</reference>
<dbReference type="InterPro" id="IPR011701">
    <property type="entry name" value="MFS"/>
</dbReference>
<evidence type="ECO:0000256" key="4">
    <source>
        <dbReference type="ARBA" id="ARBA00022692"/>
    </source>
</evidence>
<organism evidence="8 9">
    <name type="scientific">Durusdinium trenchii</name>
    <dbReference type="NCBI Taxonomy" id="1381693"/>
    <lineage>
        <taxon>Eukaryota</taxon>
        <taxon>Sar</taxon>
        <taxon>Alveolata</taxon>
        <taxon>Dinophyceae</taxon>
        <taxon>Suessiales</taxon>
        <taxon>Symbiodiniaceae</taxon>
        <taxon>Durusdinium</taxon>
    </lineage>
</organism>
<feature type="transmembrane region" description="Helical" evidence="7">
    <location>
        <begin position="237"/>
        <end position="257"/>
    </location>
</feature>
<keyword evidence="6 7" id="KW-0472">Membrane</keyword>
<dbReference type="Gene3D" id="1.20.1250.20">
    <property type="entry name" value="MFS general substrate transporter like domains"/>
    <property type="match status" value="1"/>
</dbReference>
<keyword evidence="4 7" id="KW-0812">Transmembrane</keyword>
<evidence type="ECO:0000256" key="6">
    <source>
        <dbReference type="ARBA" id="ARBA00023136"/>
    </source>
</evidence>
<accession>A0ABP0PUD3</accession>
<feature type="transmembrane region" description="Helical" evidence="7">
    <location>
        <begin position="86"/>
        <end position="104"/>
    </location>
</feature>
<evidence type="ECO:0000256" key="1">
    <source>
        <dbReference type="ARBA" id="ARBA00004651"/>
    </source>
</evidence>
<proteinExistence type="predicted"/>
<feature type="transmembrane region" description="Helical" evidence="7">
    <location>
        <begin position="110"/>
        <end position="130"/>
    </location>
</feature>
<keyword evidence="5 7" id="KW-1133">Transmembrane helix</keyword>
<dbReference type="Proteomes" id="UP001642464">
    <property type="component" value="Unassembled WGS sequence"/>
</dbReference>
<keyword evidence="2" id="KW-0813">Transport</keyword>
<feature type="transmembrane region" description="Helical" evidence="7">
    <location>
        <begin position="184"/>
        <end position="204"/>
    </location>
</feature>
<evidence type="ECO:0000313" key="8">
    <source>
        <dbReference type="EMBL" id="CAK9078947.1"/>
    </source>
</evidence>
<comment type="caution">
    <text evidence="8">The sequence shown here is derived from an EMBL/GenBank/DDBJ whole genome shotgun (WGS) entry which is preliminary data.</text>
</comment>
<feature type="transmembrane region" description="Helical" evidence="7">
    <location>
        <begin position="326"/>
        <end position="345"/>
    </location>
</feature>
<dbReference type="EMBL" id="CAXAMM010038562">
    <property type="protein sequence ID" value="CAK9078947.1"/>
    <property type="molecule type" value="Genomic_DNA"/>
</dbReference>
<dbReference type="Pfam" id="PF07690">
    <property type="entry name" value="MFS_1"/>
    <property type="match status" value="2"/>
</dbReference>
<dbReference type="InterPro" id="IPR036259">
    <property type="entry name" value="MFS_trans_sf"/>
</dbReference>
<name>A0ABP0PUD3_9DINO</name>
<gene>
    <name evidence="8" type="ORF">SCF082_LOCUS37690</name>
</gene>
<dbReference type="SUPFAM" id="SSF103473">
    <property type="entry name" value="MFS general substrate transporter"/>
    <property type="match status" value="1"/>
</dbReference>
<evidence type="ECO:0000313" key="9">
    <source>
        <dbReference type="Proteomes" id="UP001642464"/>
    </source>
</evidence>
<feature type="transmembrane region" description="Helical" evidence="7">
    <location>
        <begin position="210"/>
        <end position="230"/>
    </location>
</feature>
<feature type="transmembrane region" description="Helical" evidence="7">
    <location>
        <begin position="58"/>
        <end position="79"/>
    </location>
</feature>
<sequence length="347" mass="35447">MGVVIPALPQLSQELGFGATGVGLLLAAPSLARCLFNLPAGALVDSLGRVPCMVMGEIFAALGCLGTGLAWSLSSMLPVRFMGGTGGLIAAAYVVGPAIGGALTHFYGAQTAYCGVAVLIGLCGAAYATLPETMNRAMHSRTSPGVGSLFASLRSLGSAKSTILLAQAARDWQDLLRDPRQQGLFSANLALFLNYAAMITVMPLQTSRLFGLGVAEIGVLYSVGAAVGILADKYGRVPLIAPAALLCGLGCFGVASAEVWELFVASYVTWSVGEAALAPLLSAYAADIAPKEHVGSAMSLSRQAGDLVLFLGPPLLGFIYDTSPGSSALTLTGLLTCLGAVIFRAKT</sequence>
<dbReference type="PANTHER" id="PTHR23517:SF3">
    <property type="entry name" value="INTEGRAL MEMBRANE TRANSPORT PROTEIN"/>
    <property type="match status" value="1"/>
</dbReference>
<evidence type="ECO:0000256" key="7">
    <source>
        <dbReference type="SAM" id="Phobius"/>
    </source>
</evidence>
<evidence type="ECO:0000256" key="5">
    <source>
        <dbReference type="ARBA" id="ARBA00022989"/>
    </source>
</evidence>
<evidence type="ECO:0000256" key="3">
    <source>
        <dbReference type="ARBA" id="ARBA00022475"/>
    </source>
</evidence>
<protein>
    <submittedName>
        <fullName evidence="8">Quinolone resistance protein NorA</fullName>
    </submittedName>
</protein>
<evidence type="ECO:0000256" key="2">
    <source>
        <dbReference type="ARBA" id="ARBA00022448"/>
    </source>
</evidence>
<dbReference type="InterPro" id="IPR050171">
    <property type="entry name" value="MFS_Transporters"/>
</dbReference>
<comment type="subcellular location">
    <subcellularLocation>
        <location evidence="1">Cell membrane</location>
        <topology evidence="1">Multi-pass membrane protein</topology>
    </subcellularLocation>
</comment>